<comment type="caution">
    <text evidence="2">The sequence shown here is derived from an EMBL/GenBank/DDBJ whole genome shotgun (WGS) entry which is preliminary data.</text>
</comment>
<keyword evidence="3" id="KW-1185">Reference proteome</keyword>
<gene>
    <name evidence="2" type="ORF">C8D89_102208</name>
</gene>
<organism evidence="2 3">
    <name type="scientific">Actinomycetospora cinnamomea</name>
    <dbReference type="NCBI Taxonomy" id="663609"/>
    <lineage>
        <taxon>Bacteria</taxon>
        <taxon>Bacillati</taxon>
        <taxon>Actinomycetota</taxon>
        <taxon>Actinomycetes</taxon>
        <taxon>Pseudonocardiales</taxon>
        <taxon>Pseudonocardiaceae</taxon>
        <taxon>Actinomycetospora</taxon>
    </lineage>
</organism>
<evidence type="ECO:0008006" key="4">
    <source>
        <dbReference type="Google" id="ProtNLM"/>
    </source>
</evidence>
<dbReference type="RefSeq" id="WP_116707124.1">
    <property type="nucleotide sequence ID" value="NZ_QEKW01000002.1"/>
</dbReference>
<sequence>MDEPERRAELDRTAEDWRAAREHAEHLQQRIGELAEQVATAEEGVAHAYEASARLRPHAANRLLAQAQEARDYAAKEREAAATWTQDTEHAEDP</sequence>
<name>A0A2U1FLM1_9PSEU</name>
<dbReference type="AlphaFoldDB" id="A0A2U1FLM1"/>
<evidence type="ECO:0000313" key="2">
    <source>
        <dbReference type="EMBL" id="PVZ13059.1"/>
    </source>
</evidence>
<proteinExistence type="predicted"/>
<dbReference type="Proteomes" id="UP000245639">
    <property type="component" value="Unassembled WGS sequence"/>
</dbReference>
<evidence type="ECO:0000313" key="3">
    <source>
        <dbReference type="Proteomes" id="UP000245639"/>
    </source>
</evidence>
<accession>A0A2U1FLM1</accession>
<feature type="region of interest" description="Disordered" evidence="1">
    <location>
        <begin position="75"/>
        <end position="94"/>
    </location>
</feature>
<protein>
    <recommendedName>
        <fullName evidence="4">Excreted virulence factor EspC (Type VII ESX diderm)</fullName>
    </recommendedName>
</protein>
<dbReference type="EMBL" id="QEKW01000002">
    <property type="protein sequence ID" value="PVZ13059.1"/>
    <property type="molecule type" value="Genomic_DNA"/>
</dbReference>
<reference evidence="2 3" key="1">
    <citation type="submission" date="2018-04" db="EMBL/GenBank/DDBJ databases">
        <title>Genomic Encyclopedia of Type Strains, Phase IV (KMG-IV): sequencing the most valuable type-strain genomes for metagenomic binning, comparative biology and taxonomic classification.</title>
        <authorList>
            <person name="Goeker M."/>
        </authorList>
    </citation>
    <scope>NUCLEOTIDE SEQUENCE [LARGE SCALE GENOMIC DNA]</scope>
    <source>
        <strain evidence="2 3">DSM 45771</strain>
    </source>
</reference>
<evidence type="ECO:0000256" key="1">
    <source>
        <dbReference type="SAM" id="MobiDB-lite"/>
    </source>
</evidence>